<evidence type="ECO:0000313" key="2">
    <source>
        <dbReference type="Proteomes" id="UP000828390"/>
    </source>
</evidence>
<dbReference type="AlphaFoldDB" id="A0A9D4J0Q9"/>
<protein>
    <submittedName>
        <fullName evidence="1">Uncharacterized protein</fullName>
    </submittedName>
</protein>
<organism evidence="1 2">
    <name type="scientific">Dreissena polymorpha</name>
    <name type="common">Zebra mussel</name>
    <name type="synonym">Mytilus polymorpha</name>
    <dbReference type="NCBI Taxonomy" id="45954"/>
    <lineage>
        <taxon>Eukaryota</taxon>
        <taxon>Metazoa</taxon>
        <taxon>Spiralia</taxon>
        <taxon>Lophotrochozoa</taxon>
        <taxon>Mollusca</taxon>
        <taxon>Bivalvia</taxon>
        <taxon>Autobranchia</taxon>
        <taxon>Heteroconchia</taxon>
        <taxon>Euheterodonta</taxon>
        <taxon>Imparidentia</taxon>
        <taxon>Neoheterodontei</taxon>
        <taxon>Myida</taxon>
        <taxon>Dreissenoidea</taxon>
        <taxon>Dreissenidae</taxon>
        <taxon>Dreissena</taxon>
    </lineage>
</organism>
<name>A0A9D4J0Q9_DREPO</name>
<keyword evidence="2" id="KW-1185">Reference proteome</keyword>
<dbReference type="Proteomes" id="UP000828390">
    <property type="component" value="Unassembled WGS sequence"/>
</dbReference>
<sequence length="52" mass="5700">MSHEGRRGLGTVQQVAEETGPIYPNLGLLCKKLIVLNFLSSLAIEAEAFPMR</sequence>
<reference evidence="1" key="1">
    <citation type="journal article" date="2019" name="bioRxiv">
        <title>The Genome of the Zebra Mussel, Dreissena polymorpha: A Resource for Invasive Species Research.</title>
        <authorList>
            <person name="McCartney M.A."/>
            <person name="Auch B."/>
            <person name="Kono T."/>
            <person name="Mallez S."/>
            <person name="Zhang Y."/>
            <person name="Obille A."/>
            <person name="Becker A."/>
            <person name="Abrahante J.E."/>
            <person name="Garbe J."/>
            <person name="Badalamenti J.P."/>
            <person name="Herman A."/>
            <person name="Mangelson H."/>
            <person name="Liachko I."/>
            <person name="Sullivan S."/>
            <person name="Sone E.D."/>
            <person name="Koren S."/>
            <person name="Silverstein K.A.T."/>
            <person name="Beckman K.B."/>
            <person name="Gohl D.M."/>
        </authorList>
    </citation>
    <scope>NUCLEOTIDE SEQUENCE</scope>
    <source>
        <strain evidence="1">Duluth1</strain>
        <tissue evidence="1">Whole animal</tissue>
    </source>
</reference>
<evidence type="ECO:0000313" key="1">
    <source>
        <dbReference type="EMBL" id="KAH3795426.1"/>
    </source>
</evidence>
<dbReference type="EMBL" id="JAIWYP010000007">
    <property type="protein sequence ID" value="KAH3795426.1"/>
    <property type="molecule type" value="Genomic_DNA"/>
</dbReference>
<gene>
    <name evidence="1" type="ORF">DPMN_148976</name>
</gene>
<comment type="caution">
    <text evidence="1">The sequence shown here is derived from an EMBL/GenBank/DDBJ whole genome shotgun (WGS) entry which is preliminary data.</text>
</comment>
<accession>A0A9D4J0Q9</accession>
<reference evidence="1" key="2">
    <citation type="submission" date="2020-11" db="EMBL/GenBank/DDBJ databases">
        <authorList>
            <person name="McCartney M.A."/>
            <person name="Auch B."/>
            <person name="Kono T."/>
            <person name="Mallez S."/>
            <person name="Becker A."/>
            <person name="Gohl D.M."/>
            <person name="Silverstein K.A.T."/>
            <person name="Koren S."/>
            <person name="Bechman K.B."/>
            <person name="Herman A."/>
            <person name="Abrahante J.E."/>
            <person name="Garbe J."/>
        </authorList>
    </citation>
    <scope>NUCLEOTIDE SEQUENCE</scope>
    <source>
        <strain evidence="1">Duluth1</strain>
        <tissue evidence="1">Whole animal</tissue>
    </source>
</reference>
<proteinExistence type="predicted"/>